<accession>A0AAC9X823</accession>
<organism evidence="3 4">
    <name type="scientific">Ureaplasma parvum</name>
    <name type="common">Ureaplasma urealyticum biotype 1</name>
    <dbReference type="NCBI Taxonomy" id="134821"/>
    <lineage>
        <taxon>Bacteria</taxon>
        <taxon>Bacillati</taxon>
        <taxon>Mycoplasmatota</taxon>
        <taxon>Mycoplasmoidales</taxon>
        <taxon>Mycoplasmoidaceae</taxon>
        <taxon>Ureaplasma</taxon>
    </lineage>
</organism>
<dbReference type="NCBIfam" id="NF045871">
    <property type="entry name" value="MBA_Nterm_para"/>
    <property type="match status" value="1"/>
</dbReference>
<evidence type="ECO:0000256" key="1">
    <source>
        <dbReference type="SAM" id="SignalP"/>
    </source>
</evidence>
<keyword evidence="1" id="KW-0732">Signal</keyword>
<evidence type="ECO:0000259" key="2">
    <source>
        <dbReference type="Pfam" id="PF07198"/>
    </source>
</evidence>
<sequence>MKLIKKKLLFLFTAALVPIVATALASCSNKSKLNVNVLMKDIIHTKSDHYYVVYEVNELNTSQGIYKNLTLNTNLFNPLLNKKVDRLENIHPLIINNKIYLRLARKPKINDHFITNFSNDAFPALHLIFDHNLNFIEQDINEDLNLQASLPNTPKIDHLEINNISFTNIKQNQVDIKIKLKTVSFKDDAIHNFSLKIIKKTNHQIITSDAVFNKQKNEIDATVYNLTSDCEYLLDKLNFNNQKIQLTSIPNHTFKTLDDSDNLLKNLEITKINDNGANLTLNFKELKIKDDSDEALNNIHISLAYNRVYKKGQLELNKKHFFIDKLNKRIIVYVDELERGTHYDIKQIKINDQVLNLNNQTHDFTTKGDYAKVEAIDYETAVDKITKAVTIKVKLSEDLAFYNPNIHNFKFLIRKENDQNPIEFSEVKYDEQERLLTAVINGLDVDKTYEIDNILLNGKPVSFPNDDDYAGGYYGPINKTFKIRPDRSSIEIFKDKSFYNSYYSVFNSWFWYLSVSKKDDNERSKEVKKDYKEHLFISDITKNSAIINIKCEKLLLRKENSLKPKIKLRYHPLNNPNEWAYKEFSFEDKNCFMSIDEDQKTIKIKLLNLDNHINYEFVSFILEDVDGNYHSDNFNVNVYIGDFFDSHPFHLDLSFLKFKTNEFKKAVFSFTNTKSTSTDLNVDLQDNQYADSIEHKIKYTLEDENHNKYKFVKNLSKSETTQLNATKNIILHLFALDKNQTFKLISFEIDDDNYLTNNITVKTLNESSPHLLLNLEFNDIKNTNSTLKLTLNQAVINMPKRVDVILKNKKTNKLLYLFKTDFYFDKKTHQILTKLDNLNINTDYEISELIIDKQQINLKNINNKTFKTLDEGFDQFYLDKIDHEINQQQKNIKLKLHFSDFIFKDKNAHKMSLVLEDENNQQESIDLNTDNQLKIDYEHQTIEFELKNLKPDIQYRINSIKLNNKNLDLTWVDNQRYFNFPGVLNPNLKWKFDNIHYESVSESNVKINITFDQDIFLDNLPQDKDCNIELNYVYNTNGGDTLEQKIIAKIVHKNHVEITLTKQNCFWLDDLVYNYNHNSASDFERLLKSIKINGHKITKVNEGN</sequence>
<dbReference type="Pfam" id="PF07198">
    <property type="entry name" value="DUF1410"/>
    <property type="match status" value="1"/>
</dbReference>
<dbReference type="EMBL" id="CP021991">
    <property type="protein sequence ID" value="ASD30140.1"/>
    <property type="molecule type" value="Genomic_DNA"/>
</dbReference>
<dbReference type="AlphaFoldDB" id="A0AAC9X823"/>
<dbReference type="Proteomes" id="UP000197054">
    <property type="component" value="Chromosome"/>
</dbReference>
<reference evidence="3 4" key="1">
    <citation type="submission" date="2017-06" db="EMBL/GenBank/DDBJ databases">
        <title>Genome Sequencing and Comparative Genomics Analysis of Five Ureaplasma Urealyticums with Different Drug Resistance.</title>
        <authorList>
            <person name="Ma L."/>
            <person name="Jia T."/>
        </authorList>
    </citation>
    <scope>NUCLEOTIDE SEQUENCE [LARGE SCALE GENOMIC DNA]</scope>
    <source>
        <strain evidence="4">hebnu uu3</strain>
    </source>
</reference>
<feature type="signal peptide" evidence="1">
    <location>
        <begin position="1"/>
        <end position="25"/>
    </location>
</feature>
<gene>
    <name evidence="3" type="ORF">CEG42_02890</name>
</gene>
<proteinExistence type="predicted"/>
<feature type="chain" id="PRO_5042144613" description="DUF1410 domain-containing protein" evidence="1">
    <location>
        <begin position="26"/>
        <end position="1104"/>
    </location>
</feature>
<dbReference type="InterPro" id="IPR009849">
    <property type="entry name" value="DUF1410"/>
</dbReference>
<feature type="domain" description="DUF1410" evidence="2">
    <location>
        <begin position="887"/>
        <end position="969"/>
    </location>
</feature>
<evidence type="ECO:0000313" key="4">
    <source>
        <dbReference type="Proteomes" id="UP000197054"/>
    </source>
</evidence>
<dbReference type="PROSITE" id="PS51257">
    <property type="entry name" value="PROKAR_LIPOPROTEIN"/>
    <property type="match status" value="1"/>
</dbReference>
<dbReference type="RefSeq" id="WP_088444172.1">
    <property type="nucleotide sequence ID" value="NZ_CP021988.1"/>
</dbReference>
<protein>
    <recommendedName>
        <fullName evidence="2">DUF1410 domain-containing protein</fullName>
    </recommendedName>
</protein>
<evidence type="ECO:0000313" key="3">
    <source>
        <dbReference type="EMBL" id="ASD30140.1"/>
    </source>
</evidence>
<name>A0AAC9X823_UREPR</name>